<name>A0A9X9LLA6_GULGU</name>
<evidence type="ECO:0000313" key="2">
    <source>
        <dbReference type="EMBL" id="VCW75812.1"/>
    </source>
</evidence>
<sequence length="97" mass="10145">YGSLEGSAAVVHQQGLGVGGRGEPDPPANTVDLPGEEQGTWRATGGLRSQWDVCPHQHVCLDPGTGGAFQSLRGARRCLRHAPHPLGSGHECPSTTR</sequence>
<dbReference type="AlphaFoldDB" id="A0A9X9LLA6"/>
<dbReference type="EMBL" id="CYRY02006864">
    <property type="protein sequence ID" value="VCW75812.1"/>
    <property type="molecule type" value="Genomic_DNA"/>
</dbReference>
<feature type="non-terminal residue" evidence="2">
    <location>
        <position position="97"/>
    </location>
</feature>
<reference evidence="2 3" key="1">
    <citation type="submission" date="2018-10" db="EMBL/GenBank/DDBJ databases">
        <authorList>
            <person name="Ekblom R."/>
            <person name="Jareborg N."/>
        </authorList>
    </citation>
    <scope>NUCLEOTIDE SEQUENCE [LARGE SCALE GENOMIC DNA]</scope>
    <source>
        <tissue evidence="2">Muscle</tissue>
    </source>
</reference>
<gene>
    <name evidence="2" type="ORF">BN2614_LOCUS7</name>
</gene>
<organism evidence="2 3">
    <name type="scientific">Gulo gulo</name>
    <name type="common">Wolverine</name>
    <name type="synonym">Gluton</name>
    <dbReference type="NCBI Taxonomy" id="48420"/>
    <lineage>
        <taxon>Eukaryota</taxon>
        <taxon>Metazoa</taxon>
        <taxon>Chordata</taxon>
        <taxon>Craniata</taxon>
        <taxon>Vertebrata</taxon>
        <taxon>Euteleostomi</taxon>
        <taxon>Mammalia</taxon>
        <taxon>Eutheria</taxon>
        <taxon>Laurasiatheria</taxon>
        <taxon>Carnivora</taxon>
        <taxon>Caniformia</taxon>
        <taxon>Musteloidea</taxon>
        <taxon>Mustelidae</taxon>
        <taxon>Guloninae</taxon>
        <taxon>Gulo</taxon>
    </lineage>
</organism>
<protein>
    <submittedName>
        <fullName evidence="2">Uncharacterized protein</fullName>
    </submittedName>
</protein>
<accession>A0A9X9LLA6</accession>
<keyword evidence="3" id="KW-1185">Reference proteome</keyword>
<feature type="non-terminal residue" evidence="2">
    <location>
        <position position="1"/>
    </location>
</feature>
<evidence type="ECO:0000313" key="3">
    <source>
        <dbReference type="Proteomes" id="UP000269945"/>
    </source>
</evidence>
<feature type="region of interest" description="Disordered" evidence="1">
    <location>
        <begin position="14"/>
        <end position="39"/>
    </location>
</feature>
<dbReference type="Proteomes" id="UP000269945">
    <property type="component" value="Unassembled WGS sequence"/>
</dbReference>
<proteinExistence type="predicted"/>
<comment type="caution">
    <text evidence="2">The sequence shown here is derived from an EMBL/GenBank/DDBJ whole genome shotgun (WGS) entry which is preliminary data.</text>
</comment>
<evidence type="ECO:0000256" key="1">
    <source>
        <dbReference type="SAM" id="MobiDB-lite"/>
    </source>
</evidence>